<dbReference type="InterPro" id="IPR027417">
    <property type="entry name" value="P-loop_NTPase"/>
</dbReference>
<evidence type="ECO:0000256" key="4">
    <source>
        <dbReference type="ARBA" id="ARBA00022840"/>
    </source>
</evidence>
<dbReference type="Gene3D" id="3.40.50.300">
    <property type="entry name" value="P-loop containing nucleotide triphosphate hydrolases"/>
    <property type="match status" value="2"/>
</dbReference>
<dbReference type="EMBL" id="JAOZYB010000362">
    <property type="protein sequence ID" value="MEB3966512.1"/>
    <property type="molecule type" value="Genomic_DNA"/>
</dbReference>
<sequence length="741" mass="83181">MNSTSVTLRLLDKADKEILKLPRAVKGALYDFQHKFKANPQATGLQLKQLKGDNRLWSARINDDYRALLLRLADGDWLIVSVKHRKEVYENLDRLTYGVNQITGGIEYVDLQVVEESVLRKAAPPQPPTTAPRQPEPLFGHITDQQLTDLGVAEPLLPVIRTLTTEDQLLGLIEYAPQLTGEVLLWLFDGKSYEEVLEQVTAPVATPEPVDTEDFQAAAQRPATMVTTTDDALREALEGGSFGRWKVFLHPAQAKLVERDYSGPARVGGGPGTGKTIVALHRVKQLVDQLPPGRTKPVLLTTYNKNLAADLRARLLELGGEALLSRVDISHVDQLALRVVREAEPGSNKQTIDDNQVLREWRAMLDELDETGWDAEFLHEEWTQVILGQAVVSRTEYFRARRAGRGRNITRAERADIWQLAEKFTQRLDRLGRQTWAQVAERAARLEMEREQRIQAIERQRAEAGGLDNIHQQDGSAAWLRYRYRHIVVDEAQDLRPGHWKMLRSMVARDRNDLFLVGDTHQRIYNNQVTLGSLGINIRGRSAKLTLSYRTTRQILEKALEVLEGESFDDLDGNSETLAGYRSVLSGGLPELHPSADWAAEREAIAELVAAWEDIPLEQIAICVPTNEMAREVAVTLAHVGIRAVEIGPDGPRGGEGLHIGTMFRFKGLEYQRMIIAGVSEGLVPRQAVLQLKSTDALRYRRELLRARSLLFVAATRSRDSLAIFWHGAPSRFLTPLLPPT</sequence>
<name>A0ABU6CR45_9ACTN</name>
<comment type="caution">
    <text evidence="7">The sequence shown here is derived from an EMBL/GenBank/DDBJ whole genome shotgun (WGS) entry which is preliminary data.</text>
</comment>
<keyword evidence="3 5" id="KW-0347">Helicase</keyword>
<evidence type="ECO:0000313" key="8">
    <source>
        <dbReference type="Proteomes" id="UP001352223"/>
    </source>
</evidence>
<dbReference type="InterPro" id="IPR035093">
    <property type="entry name" value="RelE/ParE_toxin_dom_sf"/>
</dbReference>
<feature type="domain" description="UvrD-like helicase ATP-binding" evidence="6">
    <location>
        <begin position="248"/>
        <end position="552"/>
    </location>
</feature>
<dbReference type="PANTHER" id="PTHR11070">
    <property type="entry name" value="UVRD / RECB / PCRA DNA HELICASE FAMILY MEMBER"/>
    <property type="match status" value="1"/>
</dbReference>
<evidence type="ECO:0000256" key="1">
    <source>
        <dbReference type="ARBA" id="ARBA00022741"/>
    </source>
</evidence>
<proteinExistence type="predicted"/>
<dbReference type="InterPro" id="IPR014016">
    <property type="entry name" value="UvrD-like_ATP-bd"/>
</dbReference>
<accession>A0ABU6CR45</accession>
<dbReference type="SUPFAM" id="SSF143011">
    <property type="entry name" value="RelE-like"/>
    <property type="match status" value="1"/>
</dbReference>
<evidence type="ECO:0000259" key="6">
    <source>
        <dbReference type="PROSITE" id="PS51198"/>
    </source>
</evidence>
<dbReference type="Pfam" id="PF00580">
    <property type="entry name" value="UvrD-helicase"/>
    <property type="match status" value="1"/>
</dbReference>
<dbReference type="Proteomes" id="UP001352223">
    <property type="component" value="Unassembled WGS sequence"/>
</dbReference>
<dbReference type="SUPFAM" id="SSF52540">
    <property type="entry name" value="P-loop containing nucleoside triphosphate hydrolases"/>
    <property type="match status" value="1"/>
</dbReference>
<evidence type="ECO:0000256" key="5">
    <source>
        <dbReference type="PROSITE-ProRule" id="PRU00560"/>
    </source>
</evidence>
<keyword evidence="2 5" id="KW-0378">Hydrolase</keyword>
<dbReference type="PANTHER" id="PTHR11070:SF45">
    <property type="entry name" value="DNA 3'-5' HELICASE"/>
    <property type="match status" value="1"/>
</dbReference>
<keyword evidence="4 5" id="KW-0067">ATP-binding</keyword>
<dbReference type="RefSeq" id="WP_324775866.1">
    <property type="nucleotide sequence ID" value="NZ_BAAATS010000001.1"/>
</dbReference>
<feature type="binding site" evidence="5">
    <location>
        <begin position="269"/>
        <end position="276"/>
    </location>
    <ligand>
        <name>ATP</name>
        <dbReference type="ChEBI" id="CHEBI:30616"/>
    </ligand>
</feature>
<dbReference type="InterPro" id="IPR000212">
    <property type="entry name" value="DNA_helicase_UvrD/REP"/>
</dbReference>
<evidence type="ECO:0000256" key="2">
    <source>
        <dbReference type="ARBA" id="ARBA00022801"/>
    </source>
</evidence>
<evidence type="ECO:0000256" key="3">
    <source>
        <dbReference type="ARBA" id="ARBA00022806"/>
    </source>
</evidence>
<organism evidence="7 8">
    <name type="scientific">Streptomyces kunmingensis</name>
    <dbReference type="NCBI Taxonomy" id="68225"/>
    <lineage>
        <taxon>Bacteria</taxon>
        <taxon>Bacillati</taxon>
        <taxon>Actinomycetota</taxon>
        <taxon>Actinomycetes</taxon>
        <taxon>Kitasatosporales</taxon>
        <taxon>Streptomycetaceae</taxon>
        <taxon>Streptomyces</taxon>
    </lineage>
</organism>
<evidence type="ECO:0000313" key="7">
    <source>
        <dbReference type="EMBL" id="MEB3966512.1"/>
    </source>
</evidence>
<reference evidence="7 8" key="1">
    <citation type="submission" date="2022-10" db="EMBL/GenBank/DDBJ databases">
        <authorList>
            <person name="Xie J."/>
            <person name="Shen N."/>
        </authorList>
    </citation>
    <scope>NUCLEOTIDE SEQUENCE [LARGE SCALE GENOMIC DNA]</scope>
    <source>
        <strain evidence="7 8">DSM 41681</strain>
    </source>
</reference>
<keyword evidence="1 5" id="KW-0547">Nucleotide-binding</keyword>
<dbReference type="Gene3D" id="3.30.2310.20">
    <property type="entry name" value="RelE-like"/>
    <property type="match status" value="1"/>
</dbReference>
<protein>
    <submittedName>
        <fullName evidence="7">UvrD-helicase domain-containing protein</fullName>
    </submittedName>
</protein>
<dbReference type="PROSITE" id="PS51198">
    <property type="entry name" value="UVRD_HELICASE_ATP_BIND"/>
    <property type="match status" value="1"/>
</dbReference>
<keyword evidence="8" id="KW-1185">Reference proteome</keyword>
<gene>
    <name evidence="7" type="ORF">OKJ48_40735</name>
</gene>